<evidence type="ECO:0000256" key="4">
    <source>
        <dbReference type="PROSITE-ProRule" id="PRU01161"/>
    </source>
</evidence>
<dbReference type="SUPFAM" id="SSF52151">
    <property type="entry name" value="FabD/lysophospholipase-like"/>
    <property type="match status" value="1"/>
</dbReference>
<dbReference type="InterPro" id="IPR050301">
    <property type="entry name" value="NTE"/>
</dbReference>
<organism evidence="6 7">
    <name type="scientific">Capillibacterium thermochitinicola</name>
    <dbReference type="NCBI Taxonomy" id="2699427"/>
    <lineage>
        <taxon>Bacteria</taxon>
        <taxon>Bacillati</taxon>
        <taxon>Bacillota</taxon>
        <taxon>Capillibacterium</taxon>
    </lineage>
</organism>
<feature type="active site" description="Proton acceptor" evidence="4">
    <location>
        <position position="216"/>
    </location>
</feature>
<evidence type="ECO:0000256" key="3">
    <source>
        <dbReference type="ARBA" id="ARBA00023098"/>
    </source>
</evidence>
<comment type="caution">
    <text evidence="6">The sequence shown here is derived from an EMBL/GenBank/DDBJ whole genome shotgun (WGS) entry which is preliminary data.</text>
</comment>
<dbReference type="Proteomes" id="UP000657177">
    <property type="component" value="Unassembled WGS sequence"/>
</dbReference>
<dbReference type="InterPro" id="IPR016035">
    <property type="entry name" value="Acyl_Trfase/lysoPLipase"/>
</dbReference>
<dbReference type="InterPro" id="IPR002641">
    <property type="entry name" value="PNPLA_dom"/>
</dbReference>
<sequence>MRKFLSSQKASLLSFIVTLCLLLWLTGVVHASTGVVIHPYRIIEEEETGEIFFVQNFPSTDNTQRPKVAVALGGGGARALVNVGILKALEEEGIPVDLVVGSSMGAIVAVLYGSGMPLATIEELVTSDILPSMFDLNFPFLYSVIDTRRVNYFIEKILPHQRLEEFLIQTALLSYDLTHGVKYLHTSGPVSREIQGSYSIPLFFPVVEKDGLFLMDPGVLELTPAQAAKVLGADVIISTTAFDELPYNTYTYPVRAWTRFINILKERNSKAIIDHYSDVTINCDVGDYSFMDYHLAAGFIALGYQEAKKLIPEIKRVLAEKAIPLKHVKQEQEQAPPAGKDDKEQLNLTRVLRDIKYERLQYDFTRIKPLLYFGREHSFFRQELIREETTALQYGFLWHKGKIDLRGLTRGKDFDHYELKLRLIGLTTNLDLIGKLHHEDTTRNIWSYGVDLKYYQPAYTLTIGWADLGQIAFLHNAGTVDLSWSEHEFHSAVDLYTPYLDKKLTFADSKYVASQIIKISLGHDLTFQPKLVVSNTENGDLFARPLIYRGIQPETAEGETLVQSNLEIAYHYRFPYSLELLQCIQMKELIWFSFADFYYRLEPDYAVGVGLTCELSLLGIKPSSFGGYVAYDLTKAAWQGRLSFDLAF</sequence>
<keyword evidence="7" id="KW-1185">Reference proteome</keyword>
<evidence type="ECO:0000256" key="1">
    <source>
        <dbReference type="ARBA" id="ARBA00022801"/>
    </source>
</evidence>
<comment type="caution">
    <text evidence="4">Lacks conserved residue(s) required for the propagation of feature annotation.</text>
</comment>
<proteinExistence type="predicted"/>
<feature type="domain" description="PNPLA" evidence="5">
    <location>
        <begin position="70"/>
        <end position="229"/>
    </location>
</feature>
<dbReference type="GO" id="GO:0016042">
    <property type="term" value="P:lipid catabolic process"/>
    <property type="evidence" value="ECO:0007669"/>
    <property type="project" value="UniProtKB-UniRule"/>
</dbReference>
<feature type="short sequence motif" description="GXSXG" evidence="4">
    <location>
        <begin position="101"/>
        <end position="105"/>
    </location>
</feature>
<dbReference type="EMBL" id="JAAKDE010000057">
    <property type="protein sequence ID" value="MBA2134111.1"/>
    <property type="molecule type" value="Genomic_DNA"/>
</dbReference>
<dbReference type="PROSITE" id="PS51635">
    <property type="entry name" value="PNPLA"/>
    <property type="match status" value="1"/>
</dbReference>
<evidence type="ECO:0000313" key="7">
    <source>
        <dbReference type="Proteomes" id="UP000657177"/>
    </source>
</evidence>
<dbReference type="AlphaFoldDB" id="A0A8J6I2B4"/>
<protein>
    <submittedName>
        <fullName evidence="6">Patatin-like phospholipase family protein</fullName>
    </submittedName>
</protein>
<keyword evidence="1 4" id="KW-0378">Hydrolase</keyword>
<keyword evidence="2 4" id="KW-0442">Lipid degradation</keyword>
<accession>A0A8J6I2B4</accession>
<dbReference type="PANTHER" id="PTHR14226">
    <property type="entry name" value="NEUROPATHY TARGET ESTERASE/SWISS CHEESE D.MELANOGASTER"/>
    <property type="match status" value="1"/>
</dbReference>
<dbReference type="PANTHER" id="PTHR14226:SF29">
    <property type="entry name" value="NEUROPATHY TARGET ESTERASE SWS"/>
    <property type="match status" value="1"/>
</dbReference>
<reference evidence="6" key="1">
    <citation type="submission" date="2020-06" db="EMBL/GenBank/DDBJ databases">
        <title>Novel chitinolytic bacterium.</title>
        <authorList>
            <person name="Ungkulpasvich U."/>
            <person name="Kosugi A."/>
            <person name="Uke A."/>
        </authorList>
    </citation>
    <scope>NUCLEOTIDE SEQUENCE</scope>
    <source>
        <strain evidence="6">UUS1-1</strain>
    </source>
</reference>
<dbReference type="GO" id="GO:0016787">
    <property type="term" value="F:hydrolase activity"/>
    <property type="evidence" value="ECO:0007669"/>
    <property type="project" value="UniProtKB-UniRule"/>
</dbReference>
<gene>
    <name evidence="6" type="ORF">G5B42_11295</name>
</gene>
<name>A0A8J6I2B4_9FIRM</name>
<dbReference type="Gene3D" id="3.40.1090.10">
    <property type="entry name" value="Cytosolic phospholipase A2 catalytic domain"/>
    <property type="match status" value="1"/>
</dbReference>
<evidence type="ECO:0000259" key="5">
    <source>
        <dbReference type="PROSITE" id="PS51635"/>
    </source>
</evidence>
<feature type="active site" description="Nucleophile" evidence="4">
    <location>
        <position position="103"/>
    </location>
</feature>
<keyword evidence="3 4" id="KW-0443">Lipid metabolism</keyword>
<dbReference type="RefSeq" id="WP_181340570.1">
    <property type="nucleotide sequence ID" value="NZ_JAAKDE010000057.1"/>
</dbReference>
<dbReference type="Pfam" id="PF01734">
    <property type="entry name" value="Patatin"/>
    <property type="match status" value="1"/>
</dbReference>
<evidence type="ECO:0000256" key="2">
    <source>
        <dbReference type="ARBA" id="ARBA00022963"/>
    </source>
</evidence>
<evidence type="ECO:0000313" key="6">
    <source>
        <dbReference type="EMBL" id="MBA2134111.1"/>
    </source>
</evidence>